<evidence type="ECO:0000259" key="7">
    <source>
        <dbReference type="PROSITE" id="PS50089"/>
    </source>
</evidence>
<name>A0AA36JHI3_9DINO</name>
<dbReference type="SUPFAM" id="SSF57850">
    <property type="entry name" value="RING/U-box"/>
    <property type="match status" value="1"/>
</dbReference>
<accession>A0AA36JHI3</accession>
<sequence length="386" mass="41962">MASNAASMLGEEVRRENSRTVRASLAQVVEVSLARWARVVMCLAMLLLAGLLVVLTWAELVYSGHEDDQCDQPLAAMLRLIFIIVMVQAMQKTIVRHCLCYDMAEDGPMEPLRVRLFRALALLAAMLWPVVAGWMLLRSHSCSADLKAAVAVILGYYAALVILVLLLPAFVLSVMLCLIRRGLVALPRMPGAAPEGTLEQLPVIDFDEARFNDAPSGLPSSCAVCLDAFNAQKVIVQTSCGHVFHRSCLGGWLQVARSCPLCRSEMAGPELADLEKLPDSEATWGSQFCGRPVFQGRSSRGAASRVGALLSGSAASRFVGQIRREVHRLARFGVGVEETLQVMFGDQGVMPRNALPSSMASVSISGEPEETKEPGRTWKRPEAMCH</sequence>
<feature type="domain" description="RING-type" evidence="7">
    <location>
        <begin position="222"/>
        <end position="263"/>
    </location>
</feature>
<dbReference type="AlphaFoldDB" id="A0AA36JHI3"/>
<keyword evidence="2 4" id="KW-0863">Zinc-finger</keyword>
<evidence type="ECO:0000256" key="6">
    <source>
        <dbReference type="SAM" id="Phobius"/>
    </source>
</evidence>
<dbReference type="PANTHER" id="PTHR45969:SF69">
    <property type="entry name" value="FINGER DOMAIN PROTEIN, PUTATIVE (AFU_ORTHOLOGUE AFUA_3G12190)-RELATED"/>
    <property type="match status" value="1"/>
</dbReference>
<dbReference type="PROSITE" id="PS50089">
    <property type="entry name" value="ZF_RING_2"/>
    <property type="match status" value="1"/>
</dbReference>
<evidence type="ECO:0000256" key="2">
    <source>
        <dbReference type="ARBA" id="ARBA00022771"/>
    </source>
</evidence>
<keyword evidence="9" id="KW-1185">Reference proteome</keyword>
<keyword evidence="6" id="KW-0472">Membrane</keyword>
<dbReference type="Pfam" id="PF13639">
    <property type="entry name" value="zf-RING_2"/>
    <property type="match status" value="1"/>
</dbReference>
<evidence type="ECO:0000256" key="3">
    <source>
        <dbReference type="ARBA" id="ARBA00022833"/>
    </source>
</evidence>
<evidence type="ECO:0000313" key="9">
    <source>
        <dbReference type="Proteomes" id="UP001178507"/>
    </source>
</evidence>
<feature type="transmembrane region" description="Helical" evidence="6">
    <location>
        <begin position="116"/>
        <end position="137"/>
    </location>
</feature>
<keyword evidence="3" id="KW-0862">Zinc</keyword>
<evidence type="ECO:0000256" key="1">
    <source>
        <dbReference type="ARBA" id="ARBA00022723"/>
    </source>
</evidence>
<dbReference type="SMART" id="SM00184">
    <property type="entry name" value="RING"/>
    <property type="match status" value="1"/>
</dbReference>
<keyword evidence="6" id="KW-1133">Transmembrane helix</keyword>
<dbReference type="GO" id="GO:0016567">
    <property type="term" value="P:protein ubiquitination"/>
    <property type="evidence" value="ECO:0007669"/>
    <property type="project" value="TreeGrafter"/>
</dbReference>
<keyword evidence="6" id="KW-0812">Transmembrane</keyword>
<dbReference type="Gene3D" id="3.30.40.10">
    <property type="entry name" value="Zinc/RING finger domain, C3HC4 (zinc finger)"/>
    <property type="match status" value="1"/>
</dbReference>
<feature type="transmembrane region" description="Helical" evidence="6">
    <location>
        <begin position="39"/>
        <end position="62"/>
    </location>
</feature>
<keyword evidence="1" id="KW-0479">Metal-binding</keyword>
<dbReference type="EMBL" id="CAUJNA010003622">
    <property type="protein sequence ID" value="CAJ1406300.1"/>
    <property type="molecule type" value="Genomic_DNA"/>
</dbReference>
<feature type="transmembrane region" description="Helical" evidence="6">
    <location>
        <begin position="74"/>
        <end position="95"/>
    </location>
</feature>
<proteinExistence type="predicted"/>
<dbReference type="InterPro" id="IPR001841">
    <property type="entry name" value="Znf_RING"/>
</dbReference>
<dbReference type="InterPro" id="IPR013083">
    <property type="entry name" value="Znf_RING/FYVE/PHD"/>
</dbReference>
<feature type="transmembrane region" description="Helical" evidence="6">
    <location>
        <begin position="149"/>
        <end position="179"/>
    </location>
</feature>
<gene>
    <name evidence="8" type="ORF">EVOR1521_LOCUS28298</name>
</gene>
<dbReference type="GO" id="GO:0008270">
    <property type="term" value="F:zinc ion binding"/>
    <property type="evidence" value="ECO:0007669"/>
    <property type="project" value="UniProtKB-KW"/>
</dbReference>
<organism evidence="8 9">
    <name type="scientific">Effrenium voratum</name>
    <dbReference type="NCBI Taxonomy" id="2562239"/>
    <lineage>
        <taxon>Eukaryota</taxon>
        <taxon>Sar</taxon>
        <taxon>Alveolata</taxon>
        <taxon>Dinophyceae</taxon>
        <taxon>Suessiales</taxon>
        <taxon>Symbiodiniaceae</taxon>
        <taxon>Effrenium</taxon>
    </lineage>
</organism>
<dbReference type="GO" id="GO:0061630">
    <property type="term" value="F:ubiquitin protein ligase activity"/>
    <property type="evidence" value="ECO:0007669"/>
    <property type="project" value="TreeGrafter"/>
</dbReference>
<comment type="caution">
    <text evidence="8">The sequence shown here is derived from an EMBL/GenBank/DDBJ whole genome shotgun (WGS) entry which is preliminary data.</text>
</comment>
<feature type="compositionally biased region" description="Basic and acidic residues" evidence="5">
    <location>
        <begin position="369"/>
        <end position="386"/>
    </location>
</feature>
<evidence type="ECO:0000256" key="5">
    <source>
        <dbReference type="SAM" id="MobiDB-lite"/>
    </source>
</evidence>
<dbReference type="Proteomes" id="UP001178507">
    <property type="component" value="Unassembled WGS sequence"/>
</dbReference>
<feature type="region of interest" description="Disordered" evidence="5">
    <location>
        <begin position="359"/>
        <end position="386"/>
    </location>
</feature>
<protein>
    <recommendedName>
        <fullName evidence="7">RING-type domain-containing protein</fullName>
    </recommendedName>
</protein>
<dbReference type="PANTHER" id="PTHR45969">
    <property type="entry name" value="RING ZINC FINGER PROTEIN-RELATED"/>
    <property type="match status" value="1"/>
</dbReference>
<evidence type="ECO:0000313" key="8">
    <source>
        <dbReference type="EMBL" id="CAJ1406300.1"/>
    </source>
</evidence>
<evidence type="ECO:0000256" key="4">
    <source>
        <dbReference type="PROSITE-ProRule" id="PRU00175"/>
    </source>
</evidence>
<reference evidence="8" key="1">
    <citation type="submission" date="2023-08" db="EMBL/GenBank/DDBJ databases">
        <authorList>
            <person name="Chen Y."/>
            <person name="Shah S."/>
            <person name="Dougan E. K."/>
            <person name="Thang M."/>
            <person name="Chan C."/>
        </authorList>
    </citation>
    <scope>NUCLEOTIDE SEQUENCE</scope>
</reference>